<keyword evidence="2" id="KW-1185">Reference proteome</keyword>
<evidence type="ECO:0000313" key="2">
    <source>
        <dbReference type="Proteomes" id="UP000656881"/>
    </source>
</evidence>
<dbReference type="EMBL" id="BMNG01000015">
    <property type="protein sequence ID" value="GGO54265.1"/>
    <property type="molecule type" value="Genomic_DNA"/>
</dbReference>
<evidence type="ECO:0000313" key="1">
    <source>
        <dbReference type="EMBL" id="GGO54265.1"/>
    </source>
</evidence>
<organism evidence="1 2">
    <name type="scientific">Streptomyces lasiicapitis</name>
    <dbReference type="NCBI Taxonomy" id="1923961"/>
    <lineage>
        <taxon>Bacteria</taxon>
        <taxon>Bacillati</taxon>
        <taxon>Actinomycetota</taxon>
        <taxon>Actinomycetes</taxon>
        <taxon>Kitasatosporales</taxon>
        <taxon>Streptomycetaceae</taxon>
        <taxon>Streptomyces</taxon>
    </lineage>
</organism>
<protein>
    <submittedName>
        <fullName evidence="1">Uncharacterized protein</fullName>
    </submittedName>
</protein>
<dbReference type="Proteomes" id="UP000656881">
    <property type="component" value="Unassembled WGS sequence"/>
</dbReference>
<gene>
    <name evidence="1" type="ORF">GCM10012286_63620</name>
</gene>
<dbReference type="RefSeq" id="WP_189176550.1">
    <property type="nucleotide sequence ID" value="NZ_BMNG01000015.1"/>
</dbReference>
<reference evidence="2" key="1">
    <citation type="journal article" date="2019" name="Int. J. Syst. Evol. Microbiol.">
        <title>The Global Catalogue of Microorganisms (GCM) 10K type strain sequencing project: providing services to taxonomists for standard genome sequencing and annotation.</title>
        <authorList>
            <consortium name="The Broad Institute Genomics Platform"/>
            <consortium name="The Broad Institute Genome Sequencing Center for Infectious Disease"/>
            <person name="Wu L."/>
            <person name="Ma J."/>
        </authorList>
    </citation>
    <scope>NUCLEOTIDE SEQUENCE [LARGE SCALE GENOMIC DNA]</scope>
    <source>
        <strain evidence="2">CGMCC 4.7349</strain>
    </source>
</reference>
<sequence length="107" mass="11308">MRHGRPTDEQLKKTFVAVLGDVLTGQGVRTCTGLDESTDAALWAIAKAYPEVSLDLVDAARAAFAGQLDGSNAARWYEDLKRRFEAMESEAAPGAAGVPGADRAIGD</sequence>
<comment type="caution">
    <text evidence="1">The sequence shown here is derived from an EMBL/GenBank/DDBJ whole genome shotgun (WGS) entry which is preliminary data.</text>
</comment>
<accession>A0ABQ2ML40</accession>
<name>A0ABQ2ML40_9ACTN</name>
<proteinExistence type="predicted"/>